<accession>A0A1I8EQC9</accession>
<organism evidence="1">
    <name type="scientific">Wuchereria bancrofti</name>
    <dbReference type="NCBI Taxonomy" id="6293"/>
    <lineage>
        <taxon>Eukaryota</taxon>
        <taxon>Metazoa</taxon>
        <taxon>Ecdysozoa</taxon>
        <taxon>Nematoda</taxon>
        <taxon>Chromadorea</taxon>
        <taxon>Rhabditida</taxon>
        <taxon>Spirurina</taxon>
        <taxon>Spiruromorpha</taxon>
        <taxon>Filarioidea</taxon>
        <taxon>Onchocercidae</taxon>
        <taxon>Wuchereria</taxon>
    </lineage>
</organism>
<dbReference type="STRING" id="6293.A0A1I8EQC9"/>
<protein>
    <submittedName>
        <fullName evidence="1">Uncharacterized protein</fullName>
    </submittedName>
</protein>
<proteinExistence type="predicted"/>
<name>A0A1I8EQC9_WUCBA</name>
<sequence>MTRKNSYLHVLFYYSVLHQYLNLVEPAFEEFWLPTKKYTDIIVPRRRPQLILSQMKLVASVIVLRRLVGYINFDFF</sequence>
<dbReference type="AlphaFoldDB" id="A0A1I8EQC9"/>
<evidence type="ECO:0000313" key="1">
    <source>
        <dbReference type="WBParaSite" id="maker-PairedContig_3725-snap-gene-0.7-mRNA-1"/>
    </source>
</evidence>
<dbReference type="WBParaSite" id="maker-PairedContig_3725-snap-gene-0.7-mRNA-1">
    <property type="protein sequence ID" value="maker-PairedContig_3725-snap-gene-0.7-mRNA-1"/>
    <property type="gene ID" value="maker-PairedContig_3725-snap-gene-0.7"/>
</dbReference>
<reference evidence="1" key="1">
    <citation type="submission" date="2016-11" db="UniProtKB">
        <authorList>
            <consortium name="WormBaseParasite"/>
        </authorList>
    </citation>
    <scope>IDENTIFICATION</scope>
    <source>
        <strain evidence="1">pt0022</strain>
    </source>
</reference>